<organism evidence="7 8">
    <name type="scientific">Nonomuraea antimicrobica</name>
    <dbReference type="NCBI Taxonomy" id="561173"/>
    <lineage>
        <taxon>Bacteria</taxon>
        <taxon>Bacillati</taxon>
        <taxon>Actinomycetota</taxon>
        <taxon>Actinomycetes</taxon>
        <taxon>Streptosporangiales</taxon>
        <taxon>Streptosporangiaceae</taxon>
        <taxon>Nonomuraea</taxon>
    </lineage>
</organism>
<evidence type="ECO:0000256" key="1">
    <source>
        <dbReference type="ARBA" id="ARBA00004651"/>
    </source>
</evidence>
<feature type="transmembrane region" description="Helical" evidence="6">
    <location>
        <begin position="179"/>
        <end position="199"/>
    </location>
</feature>
<evidence type="ECO:0000256" key="3">
    <source>
        <dbReference type="ARBA" id="ARBA00022692"/>
    </source>
</evidence>
<keyword evidence="3 6" id="KW-0812">Transmembrane</keyword>
<dbReference type="Pfam" id="PF01810">
    <property type="entry name" value="LysE"/>
    <property type="match status" value="1"/>
</dbReference>
<accession>A0ABP7CFB6</accession>
<keyword evidence="2" id="KW-1003">Cell membrane</keyword>
<evidence type="ECO:0000313" key="8">
    <source>
        <dbReference type="Proteomes" id="UP001500902"/>
    </source>
</evidence>
<evidence type="ECO:0000256" key="6">
    <source>
        <dbReference type="SAM" id="Phobius"/>
    </source>
</evidence>
<feature type="transmembrane region" description="Helical" evidence="6">
    <location>
        <begin position="145"/>
        <end position="167"/>
    </location>
</feature>
<dbReference type="InterPro" id="IPR001123">
    <property type="entry name" value="LeuE-type"/>
</dbReference>
<evidence type="ECO:0000256" key="5">
    <source>
        <dbReference type="ARBA" id="ARBA00023136"/>
    </source>
</evidence>
<evidence type="ECO:0000256" key="4">
    <source>
        <dbReference type="ARBA" id="ARBA00022989"/>
    </source>
</evidence>
<feature type="transmembrane region" description="Helical" evidence="6">
    <location>
        <begin position="38"/>
        <end position="58"/>
    </location>
</feature>
<name>A0ABP7CFB6_9ACTN</name>
<dbReference type="Proteomes" id="UP001500902">
    <property type="component" value="Unassembled WGS sequence"/>
</dbReference>
<protein>
    <submittedName>
        <fullName evidence="7">LysE family translocator</fullName>
    </submittedName>
</protein>
<dbReference type="RefSeq" id="WP_344885632.1">
    <property type="nucleotide sequence ID" value="NZ_BAAAZP010000104.1"/>
</dbReference>
<sequence>MLPLLAATVLSCALVVLTPGPGVLMVLHLGASGGRRSSFGFVLGHLAGDLVWAALALVALRWVRLVSPVFFAVLTVAGALYLIYLGGRALASARAPQAVAPLGGRRAVLRGAAFGVTNPKSYPVTLAIFTAVLGDRVEVLTPATIPLFLAAALLGSLVSGTLLAWLSGLELVRDAYRRAAPVVGRVVAVAFFGFAAWSLTRFLPH</sequence>
<feature type="transmembrane region" description="Helical" evidence="6">
    <location>
        <begin position="65"/>
        <end position="84"/>
    </location>
</feature>
<keyword evidence="8" id="KW-1185">Reference proteome</keyword>
<keyword evidence="5 6" id="KW-0472">Membrane</keyword>
<gene>
    <name evidence="7" type="ORF">GCM10022224_060000</name>
</gene>
<dbReference type="PANTHER" id="PTHR30086">
    <property type="entry name" value="ARGININE EXPORTER PROTEIN ARGO"/>
    <property type="match status" value="1"/>
</dbReference>
<evidence type="ECO:0000256" key="2">
    <source>
        <dbReference type="ARBA" id="ARBA00022475"/>
    </source>
</evidence>
<dbReference type="PANTHER" id="PTHR30086:SF20">
    <property type="entry name" value="ARGININE EXPORTER PROTEIN ARGO-RELATED"/>
    <property type="match status" value="1"/>
</dbReference>
<reference evidence="8" key="1">
    <citation type="journal article" date="2019" name="Int. J. Syst. Evol. Microbiol.">
        <title>The Global Catalogue of Microorganisms (GCM) 10K type strain sequencing project: providing services to taxonomists for standard genome sequencing and annotation.</title>
        <authorList>
            <consortium name="The Broad Institute Genomics Platform"/>
            <consortium name="The Broad Institute Genome Sequencing Center for Infectious Disease"/>
            <person name="Wu L."/>
            <person name="Ma J."/>
        </authorList>
    </citation>
    <scope>NUCLEOTIDE SEQUENCE [LARGE SCALE GENOMIC DNA]</scope>
    <source>
        <strain evidence="8">JCM 16904</strain>
    </source>
</reference>
<keyword evidence="4 6" id="KW-1133">Transmembrane helix</keyword>
<comment type="subcellular location">
    <subcellularLocation>
        <location evidence="1">Cell membrane</location>
        <topology evidence="1">Multi-pass membrane protein</topology>
    </subcellularLocation>
</comment>
<comment type="caution">
    <text evidence="7">The sequence shown here is derived from an EMBL/GenBank/DDBJ whole genome shotgun (WGS) entry which is preliminary data.</text>
</comment>
<evidence type="ECO:0000313" key="7">
    <source>
        <dbReference type="EMBL" id="GAA3687004.1"/>
    </source>
</evidence>
<proteinExistence type="predicted"/>
<dbReference type="EMBL" id="BAAAZP010000104">
    <property type="protein sequence ID" value="GAA3687004.1"/>
    <property type="molecule type" value="Genomic_DNA"/>
</dbReference>